<name>A0A930YIP8_9ACTN</name>
<dbReference type="SMART" id="SM00093">
    <property type="entry name" value="SERPIN"/>
    <property type="match status" value="1"/>
</dbReference>
<dbReference type="SUPFAM" id="SSF56574">
    <property type="entry name" value="Serpins"/>
    <property type="match status" value="1"/>
</dbReference>
<dbReference type="Gene3D" id="3.30.497.10">
    <property type="entry name" value="Antithrombin, subunit I, domain 2"/>
    <property type="match status" value="1"/>
</dbReference>
<accession>A0A930YIP8</accession>
<dbReference type="RefSeq" id="WP_194696469.1">
    <property type="nucleotide sequence ID" value="NZ_JADKPO010000013.1"/>
</dbReference>
<dbReference type="InterPro" id="IPR023796">
    <property type="entry name" value="Serpin_dom"/>
</dbReference>
<dbReference type="Pfam" id="PF00079">
    <property type="entry name" value="Serpin"/>
    <property type="match status" value="1"/>
</dbReference>
<proteinExistence type="inferred from homology"/>
<dbReference type="InterPro" id="IPR023795">
    <property type="entry name" value="Serpin_CS"/>
</dbReference>
<dbReference type="InterPro" id="IPR000215">
    <property type="entry name" value="Serpin_fam"/>
</dbReference>
<comment type="similarity">
    <text evidence="1">Belongs to the serpin family.</text>
</comment>
<dbReference type="PROSITE" id="PS51318">
    <property type="entry name" value="TAT"/>
    <property type="match status" value="1"/>
</dbReference>
<evidence type="ECO:0000313" key="4">
    <source>
        <dbReference type="Proteomes" id="UP000660668"/>
    </source>
</evidence>
<dbReference type="InterPro" id="IPR036186">
    <property type="entry name" value="Serpin_sf"/>
</dbReference>
<dbReference type="EMBL" id="JADKPO010000013">
    <property type="protein sequence ID" value="MBF4768313.1"/>
    <property type="molecule type" value="Genomic_DNA"/>
</dbReference>
<evidence type="ECO:0000313" key="3">
    <source>
        <dbReference type="EMBL" id="MBF4768313.1"/>
    </source>
</evidence>
<dbReference type="GO" id="GO:0004867">
    <property type="term" value="F:serine-type endopeptidase inhibitor activity"/>
    <property type="evidence" value="ECO:0007669"/>
    <property type="project" value="InterPro"/>
</dbReference>
<dbReference type="Proteomes" id="UP000660668">
    <property type="component" value="Unassembled WGS sequence"/>
</dbReference>
<dbReference type="PANTHER" id="PTHR11461:SF211">
    <property type="entry name" value="GH10112P-RELATED"/>
    <property type="match status" value="1"/>
</dbReference>
<dbReference type="InterPro" id="IPR042178">
    <property type="entry name" value="Serpin_sf_1"/>
</dbReference>
<dbReference type="PROSITE" id="PS00284">
    <property type="entry name" value="SERPIN"/>
    <property type="match status" value="1"/>
</dbReference>
<sequence>MARPRNHLGLTGVPRTMLNGLARRDVLKILGLAALATSSSALVACSDNSGPAIATDPGVVAAQVDREAGDPKLIPGVVDALNHLTGGLYAQLSSQPGNLAFSPYSVAVALSMTRNGAAGKTAEEMDQVLGIGDLAAHNGGINALTQAVEGLAGTFEQEGADPAVIALDSANALFGDGSVTWSDDFLETLARSYGAGMRTVDYIGHTEDARTKINGWTAERTHDKIPEIIPEGVLDELTRLVLVNALYFKAPWQFPFQETLTSDRPFHRSASDTVDVPTMVASLEGAGYGEGEGWRAVRLPYVGGTLAMSVLLPDEGAFGDLEQKVAGGQLAVILGTAVTDAMVELSLPRWKFRTEASLKDALTALGMPIAFSLDADFTDMTDEVADLHIGAVLHQAFVAVDERGTEAAAATAVVMQDESAPAVRVEVVVDRPFLFVIHDVEHLTPLFVGRVADPTA</sequence>
<dbReference type="InterPro" id="IPR042185">
    <property type="entry name" value="Serpin_sf_2"/>
</dbReference>
<reference evidence="3" key="1">
    <citation type="submission" date="2020-11" db="EMBL/GenBank/DDBJ databases">
        <title>Nocardioides cynanchi sp. nov., isolated from soil of rhizosphere of Cynanchum wilfordii.</title>
        <authorList>
            <person name="Lee J.-S."/>
            <person name="Suh M.K."/>
            <person name="Kim J.-S."/>
        </authorList>
    </citation>
    <scope>NUCLEOTIDE SEQUENCE</scope>
    <source>
        <strain evidence="3">KCTC 19276</strain>
    </source>
</reference>
<keyword evidence="4" id="KW-1185">Reference proteome</keyword>
<dbReference type="GO" id="GO:0005615">
    <property type="term" value="C:extracellular space"/>
    <property type="evidence" value="ECO:0007669"/>
    <property type="project" value="InterPro"/>
</dbReference>
<gene>
    <name evidence="3" type="ORF">ISU10_11090</name>
</gene>
<dbReference type="InterPro" id="IPR006311">
    <property type="entry name" value="TAT_signal"/>
</dbReference>
<dbReference type="AlphaFoldDB" id="A0A930YIP8"/>
<comment type="caution">
    <text evidence="3">The sequence shown here is derived from an EMBL/GenBank/DDBJ whole genome shotgun (WGS) entry which is preliminary data.</text>
</comment>
<feature type="domain" description="Serpin" evidence="2">
    <location>
        <begin position="88"/>
        <end position="454"/>
    </location>
</feature>
<organism evidence="3 4">
    <name type="scientific">Nocardioides agariphilus</name>
    <dbReference type="NCBI Taxonomy" id="433664"/>
    <lineage>
        <taxon>Bacteria</taxon>
        <taxon>Bacillati</taxon>
        <taxon>Actinomycetota</taxon>
        <taxon>Actinomycetes</taxon>
        <taxon>Propionibacteriales</taxon>
        <taxon>Nocardioidaceae</taxon>
        <taxon>Nocardioides</taxon>
    </lineage>
</organism>
<dbReference type="CDD" id="cd19590">
    <property type="entry name" value="serpin_thermopin-like"/>
    <property type="match status" value="1"/>
</dbReference>
<evidence type="ECO:0000259" key="2">
    <source>
        <dbReference type="SMART" id="SM00093"/>
    </source>
</evidence>
<dbReference type="PANTHER" id="PTHR11461">
    <property type="entry name" value="SERINE PROTEASE INHIBITOR, SERPIN"/>
    <property type="match status" value="1"/>
</dbReference>
<dbReference type="Gene3D" id="2.30.39.10">
    <property type="entry name" value="Alpha-1-antitrypsin, domain 1"/>
    <property type="match status" value="1"/>
</dbReference>
<evidence type="ECO:0000256" key="1">
    <source>
        <dbReference type="RuleBase" id="RU000411"/>
    </source>
</evidence>
<protein>
    <submittedName>
        <fullName evidence="3">Serpin family protein</fullName>
    </submittedName>
</protein>